<reference evidence="2 3" key="1">
    <citation type="submission" date="2022-03" db="EMBL/GenBank/DDBJ databases">
        <authorList>
            <person name="Macdonald S."/>
            <person name="Ahmed S."/>
            <person name="Newling K."/>
        </authorList>
    </citation>
    <scope>NUCLEOTIDE SEQUENCE [LARGE SCALE GENOMIC DNA]</scope>
</reference>
<keyword evidence="3" id="KW-1185">Reference proteome</keyword>
<comment type="caution">
    <text evidence="2">The sequence shown here is derived from an EMBL/GenBank/DDBJ whole genome shotgun (WGS) entry which is preliminary data.</text>
</comment>
<evidence type="ECO:0000313" key="2">
    <source>
        <dbReference type="EMBL" id="CAH8382534.1"/>
    </source>
</evidence>
<name>A0ABC8LFW1_ERUVS</name>
<dbReference type="AlphaFoldDB" id="A0ABC8LFW1"/>
<evidence type="ECO:0000313" key="3">
    <source>
        <dbReference type="Proteomes" id="UP001642260"/>
    </source>
</evidence>
<proteinExistence type="predicted"/>
<accession>A0ABC8LFW1</accession>
<evidence type="ECO:0000256" key="1">
    <source>
        <dbReference type="SAM" id="MobiDB-lite"/>
    </source>
</evidence>
<protein>
    <submittedName>
        <fullName evidence="2">Uncharacterized protein</fullName>
    </submittedName>
</protein>
<feature type="region of interest" description="Disordered" evidence="1">
    <location>
        <begin position="46"/>
        <end position="77"/>
    </location>
</feature>
<gene>
    <name evidence="2" type="ORF">ERUC_LOCUS35017</name>
</gene>
<organism evidence="2 3">
    <name type="scientific">Eruca vesicaria subsp. sativa</name>
    <name type="common">Garden rocket</name>
    <name type="synonym">Eruca sativa</name>
    <dbReference type="NCBI Taxonomy" id="29727"/>
    <lineage>
        <taxon>Eukaryota</taxon>
        <taxon>Viridiplantae</taxon>
        <taxon>Streptophyta</taxon>
        <taxon>Embryophyta</taxon>
        <taxon>Tracheophyta</taxon>
        <taxon>Spermatophyta</taxon>
        <taxon>Magnoliopsida</taxon>
        <taxon>eudicotyledons</taxon>
        <taxon>Gunneridae</taxon>
        <taxon>Pentapetalae</taxon>
        <taxon>rosids</taxon>
        <taxon>malvids</taxon>
        <taxon>Brassicales</taxon>
        <taxon>Brassicaceae</taxon>
        <taxon>Brassiceae</taxon>
        <taxon>Eruca</taxon>
    </lineage>
</organism>
<feature type="compositionally biased region" description="Basic and acidic residues" evidence="1">
    <location>
        <begin position="64"/>
        <end position="73"/>
    </location>
</feature>
<sequence length="130" mass="14793">MELVSGGKEIALETNDFDFGLSTQDMNKLSQDTFVDGFDPSQVKVEKVEKQSKTRAKKTSTPQLRDELIRRAGEGSPDAPLVYIRESDWEKLVYGFGSCFRPLRIGPAILDHEMANRLMDFTEWLSNLDF</sequence>
<dbReference type="Proteomes" id="UP001642260">
    <property type="component" value="Unassembled WGS sequence"/>
</dbReference>
<dbReference type="EMBL" id="CAKOAT010552932">
    <property type="protein sequence ID" value="CAH8382534.1"/>
    <property type="molecule type" value="Genomic_DNA"/>
</dbReference>